<dbReference type="EMBL" id="JAUJEA010000001">
    <property type="protein sequence ID" value="MDN5200117.1"/>
    <property type="molecule type" value="Genomic_DNA"/>
</dbReference>
<sequence>MNETQSHFQPLNVVSESEKAEFIRQTYLHVTFAVLGFVVLELILFQTGVAYSIASLMLSGQYTWLIVLGGFMFVSYQAEKWARSSTSKQMQYAGLFLYTLGEAIIFVPLLMIAASFSGGELIQKAALMTIFLFVGLTIVVFTTKKDFSFLRNVLVVGGFVAMGLIVLGIIFGFELGLFFSFAMVALAAGSILYQTSNLIHHYQTGQHVAAALALFASLMLLFWYILRIFIALSDD</sequence>
<dbReference type="Proteomes" id="UP001172082">
    <property type="component" value="Unassembled WGS sequence"/>
</dbReference>
<dbReference type="PANTHER" id="PTHR23291">
    <property type="entry name" value="BAX INHIBITOR-RELATED"/>
    <property type="match status" value="1"/>
</dbReference>
<feature type="transmembrane region" description="Helical" evidence="6">
    <location>
        <begin position="51"/>
        <end position="74"/>
    </location>
</feature>
<name>A0ABT8KJ89_9BACT</name>
<keyword evidence="5 6" id="KW-0472">Membrane</keyword>
<comment type="caution">
    <text evidence="7">The sequence shown here is derived from an EMBL/GenBank/DDBJ whole genome shotgun (WGS) entry which is preliminary data.</text>
</comment>
<comment type="similarity">
    <text evidence="2 6">Belongs to the BI1 family.</text>
</comment>
<evidence type="ECO:0000256" key="6">
    <source>
        <dbReference type="RuleBase" id="RU004379"/>
    </source>
</evidence>
<evidence type="ECO:0000313" key="8">
    <source>
        <dbReference type="Proteomes" id="UP001172082"/>
    </source>
</evidence>
<protein>
    <submittedName>
        <fullName evidence="7">Bax inhibitor-1 family protein</fullName>
    </submittedName>
</protein>
<feature type="transmembrane region" description="Helical" evidence="6">
    <location>
        <begin position="208"/>
        <end position="230"/>
    </location>
</feature>
<keyword evidence="3 6" id="KW-0812">Transmembrane</keyword>
<evidence type="ECO:0000256" key="4">
    <source>
        <dbReference type="ARBA" id="ARBA00022989"/>
    </source>
</evidence>
<accession>A0ABT8KJ89</accession>
<organism evidence="7 8">
    <name type="scientific">Splendidivirga corallicola</name>
    <dbReference type="NCBI Taxonomy" id="3051826"/>
    <lineage>
        <taxon>Bacteria</taxon>
        <taxon>Pseudomonadati</taxon>
        <taxon>Bacteroidota</taxon>
        <taxon>Cytophagia</taxon>
        <taxon>Cytophagales</taxon>
        <taxon>Splendidivirgaceae</taxon>
        <taxon>Splendidivirga</taxon>
    </lineage>
</organism>
<dbReference type="InterPro" id="IPR006214">
    <property type="entry name" value="Bax_inhibitor_1-related"/>
</dbReference>
<feature type="transmembrane region" description="Helical" evidence="6">
    <location>
        <begin position="95"/>
        <end position="116"/>
    </location>
</feature>
<feature type="transmembrane region" description="Helical" evidence="6">
    <location>
        <begin position="27"/>
        <end position="45"/>
    </location>
</feature>
<proteinExistence type="inferred from homology"/>
<evidence type="ECO:0000256" key="2">
    <source>
        <dbReference type="ARBA" id="ARBA00010350"/>
    </source>
</evidence>
<feature type="transmembrane region" description="Helical" evidence="6">
    <location>
        <begin position="153"/>
        <end position="171"/>
    </location>
</feature>
<evidence type="ECO:0000256" key="3">
    <source>
        <dbReference type="ARBA" id="ARBA00022692"/>
    </source>
</evidence>
<feature type="transmembrane region" description="Helical" evidence="6">
    <location>
        <begin position="177"/>
        <end position="196"/>
    </location>
</feature>
<evidence type="ECO:0000256" key="5">
    <source>
        <dbReference type="ARBA" id="ARBA00023136"/>
    </source>
</evidence>
<feature type="transmembrane region" description="Helical" evidence="6">
    <location>
        <begin position="122"/>
        <end position="141"/>
    </location>
</feature>
<keyword evidence="8" id="KW-1185">Reference proteome</keyword>
<dbReference type="PANTHER" id="PTHR23291:SF50">
    <property type="entry name" value="PROTEIN LIFEGUARD 4"/>
    <property type="match status" value="1"/>
</dbReference>
<dbReference type="RefSeq" id="WP_346750144.1">
    <property type="nucleotide sequence ID" value="NZ_JAUJEA010000001.1"/>
</dbReference>
<dbReference type="Pfam" id="PF01027">
    <property type="entry name" value="Bax1-I"/>
    <property type="match status" value="1"/>
</dbReference>
<gene>
    <name evidence="7" type="ORF">QQ008_02060</name>
</gene>
<keyword evidence="4 6" id="KW-1133">Transmembrane helix</keyword>
<reference evidence="7" key="1">
    <citation type="submission" date="2023-06" db="EMBL/GenBank/DDBJ databases">
        <title>Genomic of Parafulvivirga corallium.</title>
        <authorList>
            <person name="Wang G."/>
        </authorList>
    </citation>
    <scope>NUCLEOTIDE SEQUENCE</scope>
    <source>
        <strain evidence="7">BMA10</strain>
    </source>
</reference>
<evidence type="ECO:0000313" key="7">
    <source>
        <dbReference type="EMBL" id="MDN5200117.1"/>
    </source>
</evidence>
<comment type="subcellular location">
    <subcellularLocation>
        <location evidence="1">Membrane</location>
        <topology evidence="1">Multi-pass membrane protein</topology>
    </subcellularLocation>
</comment>
<evidence type="ECO:0000256" key="1">
    <source>
        <dbReference type="ARBA" id="ARBA00004141"/>
    </source>
</evidence>